<dbReference type="PANTHER" id="PTHR33121">
    <property type="entry name" value="CYCLIC DI-GMP PHOSPHODIESTERASE PDEF"/>
    <property type="match status" value="1"/>
</dbReference>
<dbReference type="Proteomes" id="UP000183997">
    <property type="component" value="Unassembled WGS sequence"/>
</dbReference>
<dbReference type="Pfam" id="PF00571">
    <property type="entry name" value="CBS"/>
    <property type="match status" value="1"/>
</dbReference>
<dbReference type="PROSITE" id="PS50883">
    <property type="entry name" value="EAL"/>
    <property type="match status" value="1"/>
</dbReference>
<dbReference type="RefSeq" id="WP_238456740.1">
    <property type="nucleotide sequence ID" value="NZ_FRAR01000009.1"/>
</dbReference>
<dbReference type="Gene3D" id="3.10.580.10">
    <property type="entry name" value="CBS-domain"/>
    <property type="match status" value="1"/>
</dbReference>
<evidence type="ECO:0000259" key="2">
    <source>
        <dbReference type="PROSITE" id="PS50887"/>
    </source>
</evidence>
<dbReference type="InterPro" id="IPR029787">
    <property type="entry name" value="Nucleotide_cyclase"/>
</dbReference>
<dbReference type="InterPro" id="IPR043128">
    <property type="entry name" value="Rev_trsase/Diguanyl_cyclase"/>
</dbReference>
<dbReference type="InterPro" id="IPR046342">
    <property type="entry name" value="CBS_dom_sf"/>
</dbReference>
<dbReference type="InterPro" id="IPR000160">
    <property type="entry name" value="GGDEF_dom"/>
</dbReference>
<dbReference type="InterPro" id="IPR000644">
    <property type="entry name" value="CBS_dom"/>
</dbReference>
<organism evidence="3 4">
    <name type="scientific">Desulforamulus aeronauticus DSM 10349</name>
    <dbReference type="NCBI Taxonomy" id="1121421"/>
    <lineage>
        <taxon>Bacteria</taxon>
        <taxon>Bacillati</taxon>
        <taxon>Bacillota</taxon>
        <taxon>Clostridia</taxon>
        <taxon>Eubacteriales</taxon>
        <taxon>Peptococcaceae</taxon>
        <taxon>Desulforamulus</taxon>
    </lineage>
</organism>
<reference evidence="4" key="1">
    <citation type="submission" date="2016-11" db="EMBL/GenBank/DDBJ databases">
        <authorList>
            <person name="Varghese N."/>
            <person name="Submissions S."/>
        </authorList>
    </citation>
    <scope>NUCLEOTIDE SEQUENCE [LARGE SCALE GENOMIC DNA]</scope>
    <source>
        <strain evidence="4">DSM 10349</strain>
    </source>
</reference>
<dbReference type="Pfam" id="PF00563">
    <property type="entry name" value="EAL"/>
    <property type="match status" value="1"/>
</dbReference>
<dbReference type="InterPro" id="IPR035919">
    <property type="entry name" value="EAL_sf"/>
</dbReference>
<gene>
    <name evidence="3" type="ORF">SAMN02745123_01264</name>
</gene>
<dbReference type="SMART" id="SM00267">
    <property type="entry name" value="GGDEF"/>
    <property type="match status" value="1"/>
</dbReference>
<dbReference type="CDD" id="cd01948">
    <property type="entry name" value="EAL"/>
    <property type="match status" value="1"/>
</dbReference>
<dbReference type="Gene3D" id="3.30.70.270">
    <property type="match status" value="2"/>
</dbReference>
<evidence type="ECO:0000313" key="3">
    <source>
        <dbReference type="EMBL" id="SHK24898.1"/>
    </source>
</evidence>
<dbReference type="STRING" id="1121421.SAMN02745123_01264"/>
<dbReference type="EMBL" id="FRAR01000009">
    <property type="protein sequence ID" value="SHK24898.1"/>
    <property type="molecule type" value="Genomic_DNA"/>
</dbReference>
<keyword evidence="4" id="KW-1185">Reference proteome</keyword>
<dbReference type="SUPFAM" id="SSF141868">
    <property type="entry name" value="EAL domain-like"/>
    <property type="match status" value="1"/>
</dbReference>
<feature type="domain" description="GGDEF" evidence="2">
    <location>
        <begin position="614"/>
        <end position="769"/>
    </location>
</feature>
<dbReference type="AlphaFoldDB" id="A0A1M6QXT5"/>
<accession>A0A1M6QXT5</accession>
<sequence>MLVSKVIRKIESLFNKRPSPKNLLGELLQGSSLMGNLTTMLSHKNPILLFYVDVTDFHQVVQVQGDYWARQVLDLLQSVLQEKAKVIVNCSEEILVQNIWGDDFLLLCQPITNIQSNQLIKLSTAMRIALEEDLRRELIKLTGINLRLHVGCTTIDQNTNHTPEHRLYNAIKEAQKVAKGTWSQQTVHLLPEFNDLLSQKAFHIVYQPIVSLQTGEIFGWEALTRGPKDSFFGSPSVIFNFAEEVGLLFPLEKICRELAIKNFGISMGNQKLFLNIHPYTVNDPQFVAGETRRLLRDNHFSEANLVFEITERQSIQDFGQFNKTLSHYRRQGYRVAVDDAGAGFSSLQAIAEVRPEFIKIDSSLVRDIHTNRVRQALLETFVIFAQKIGCSIIAEGIETEEELTTLYSIGVHYGQGYYLGRPAFPKPAVTKTALNKIASLTYRNPTGVWQRAFPIGEICEPSVQVNIGTPVKNIKEILDANELLSGIVVTDDGQPAGLIMRHHLARYLGTQYGAALYFQRSAYAIMDPHPLVVDATDPIEQVSQQAMCRDKIKIYDYIIVTHGNKFHGIVSVEILLDTMTKIRIEMARGANPLTGLPGNLTIEREINTRLVEQSPFSLIYLDLDHFKCYNDRYGFENGDRLILLAARLLTSVVRNFGLPTDFIGHVGGDDFVVITRQDRSEEICRKYIRYFDRLVRNFYSIEDKQIGGFYWLDRQGQENWFPLVSASFSILDCSGHCTPEALAQKAAHLKHLAKKKVGSVYVRGCNKEV</sequence>
<evidence type="ECO:0000259" key="1">
    <source>
        <dbReference type="PROSITE" id="PS50883"/>
    </source>
</evidence>
<dbReference type="PANTHER" id="PTHR33121:SF76">
    <property type="entry name" value="SIGNALING PROTEIN"/>
    <property type="match status" value="1"/>
</dbReference>
<dbReference type="SUPFAM" id="SSF54631">
    <property type="entry name" value="CBS-domain pair"/>
    <property type="match status" value="1"/>
</dbReference>
<dbReference type="InterPro" id="IPR001633">
    <property type="entry name" value="EAL_dom"/>
</dbReference>
<protein>
    <submittedName>
        <fullName evidence="3">Diguanylate cyclase (GGDEF) domain-containing protein</fullName>
    </submittedName>
</protein>
<feature type="domain" description="GGDEF" evidence="2">
    <location>
        <begin position="45"/>
        <end position="192"/>
    </location>
</feature>
<dbReference type="GO" id="GO:0071111">
    <property type="term" value="F:cyclic-guanylate-specific phosphodiesterase activity"/>
    <property type="evidence" value="ECO:0007669"/>
    <property type="project" value="InterPro"/>
</dbReference>
<evidence type="ECO:0000313" key="4">
    <source>
        <dbReference type="Proteomes" id="UP000183997"/>
    </source>
</evidence>
<name>A0A1M6QXT5_9FIRM</name>
<dbReference type="SMART" id="SM00052">
    <property type="entry name" value="EAL"/>
    <property type="match status" value="1"/>
</dbReference>
<dbReference type="CDD" id="cd01949">
    <property type="entry name" value="GGDEF"/>
    <property type="match status" value="1"/>
</dbReference>
<dbReference type="CDD" id="cd04598">
    <property type="entry name" value="CBS_pair_GGDEF_EAL"/>
    <property type="match status" value="1"/>
</dbReference>
<dbReference type="NCBIfam" id="TIGR00254">
    <property type="entry name" value="GGDEF"/>
    <property type="match status" value="1"/>
</dbReference>
<dbReference type="Gene3D" id="3.20.20.450">
    <property type="entry name" value="EAL domain"/>
    <property type="match status" value="1"/>
</dbReference>
<dbReference type="SUPFAM" id="SSF55073">
    <property type="entry name" value="Nucleotide cyclase"/>
    <property type="match status" value="1"/>
</dbReference>
<dbReference type="PROSITE" id="PS50887">
    <property type="entry name" value="GGDEF"/>
    <property type="match status" value="2"/>
</dbReference>
<feature type="domain" description="EAL" evidence="1">
    <location>
        <begin position="186"/>
        <end position="436"/>
    </location>
</feature>
<dbReference type="InterPro" id="IPR050706">
    <property type="entry name" value="Cyclic-di-GMP_PDE-like"/>
</dbReference>
<proteinExistence type="predicted"/>
<dbReference type="Pfam" id="PF00990">
    <property type="entry name" value="GGDEF"/>
    <property type="match status" value="1"/>
</dbReference>